<keyword evidence="2" id="KW-1185">Reference proteome</keyword>
<evidence type="ECO:0000313" key="2">
    <source>
        <dbReference type="Proteomes" id="UP001319827"/>
    </source>
</evidence>
<sequence length="214" mass="23865">MKRIVLVWLGLVLAALPLGGCLGYVRGVESVPYFGENQPEADKYLDFSGVSIYVDVKNTTTTHEAFWIGREVPLLPVYLSVREKPTFGWKLGDPLQIKTIVNIQRPGFLFDPAQLVLTVGEQEYALKSALVHHGPGPAEAELKPVAKPMVLDDTSGPYQFTLIFAQPTLPPQEIMILDLSRALRHPELPGLPKIHFSKVSWSRWYSRDFSAGKP</sequence>
<dbReference type="RefSeq" id="WP_221252009.1">
    <property type="nucleotide sequence ID" value="NZ_AP024355.1"/>
</dbReference>
<dbReference type="EMBL" id="AP024355">
    <property type="protein sequence ID" value="BCR04550.1"/>
    <property type="molecule type" value="Genomic_DNA"/>
</dbReference>
<accession>A0ABM8HV15</accession>
<name>A0ABM8HV15_9BACT</name>
<gene>
    <name evidence="1" type="ORF">DESUT3_16190</name>
</gene>
<evidence type="ECO:0008006" key="3">
    <source>
        <dbReference type="Google" id="ProtNLM"/>
    </source>
</evidence>
<reference evidence="1 2" key="2">
    <citation type="journal article" date="2021" name="Int. J. Syst. Evol. Microbiol.">
        <title>Isolation and Polyphasic Characterization of Desulfuromonas versatilis sp. Nov., an Electrogenic Bacteria Capable of Versatile Metabolism Isolated from a Graphene Oxide-Reducing Enrichment Culture.</title>
        <authorList>
            <person name="Xie L."/>
            <person name="Yoshida N."/>
            <person name="Ishii S."/>
            <person name="Meng L."/>
        </authorList>
    </citation>
    <scope>NUCLEOTIDE SEQUENCE [LARGE SCALE GENOMIC DNA]</scope>
    <source>
        <strain evidence="1 2">NIT-T3</strain>
    </source>
</reference>
<evidence type="ECO:0000313" key="1">
    <source>
        <dbReference type="EMBL" id="BCR04550.1"/>
    </source>
</evidence>
<proteinExistence type="predicted"/>
<protein>
    <recommendedName>
        <fullName evidence="3">DUF4382 domain-containing protein</fullName>
    </recommendedName>
</protein>
<organism evidence="1 2">
    <name type="scientific">Desulfuromonas versatilis</name>
    <dbReference type="NCBI Taxonomy" id="2802975"/>
    <lineage>
        <taxon>Bacteria</taxon>
        <taxon>Pseudomonadati</taxon>
        <taxon>Thermodesulfobacteriota</taxon>
        <taxon>Desulfuromonadia</taxon>
        <taxon>Desulfuromonadales</taxon>
        <taxon>Desulfuromonadaceae</taxon>
        <taxon>Desulfuromonas</taxon>
    </lineage>
</organism>
<reference evidence="1 2" key="1">
    <citation type="journal article" date="2016" name="C (Basel)">
        <title>Selective Growth of and Electricity Production by Marine Exoelectrogenic Bacteria in Self-Aggregated Hydrogel of Microbially Reduced Graphene Oxide.</title>
        <authorList>
            <person name="Yoshida N."/>
            <person name="Goto Y."/>
            <person name="Miyata Y."/>
        </authorList>
    </citation>
    <scope>NUCLEOTIDE SEQUENCE [LARGE SCALE GENOMIC DNA]</scope>
    <source>
        <strain evidence="1 2">NIT-T3</strain>
    </source>
</reference>
<dbReference type="Proteomes" id="UP001319827">
    <property type="component" value="Chromosome"/>
</dbReference>